<name>A0A1C4F4B2_9ENTR</name>
<accession>A0A1C4F4B2</accession>
<reference evidence="2" key="1">
    <citation type="submission" date="2016-08" db="EMBL/GenBank/DDBJ databases">
        <authorList>
            <person name="Varghese N."/>
            <person name="Submissions Spin"/>
        </authorList>
    </citation>
    <scope>NUCLEOTIDE SEQUENCE [LARGE SCALE GENOMIC DNA]</scope>
    <source>
        <strain evidence="2">REICA_142</strain>
    </source>
</reference>
<dbReference type="Proteomes" id="UP000198515">
    <property type="component" value="Unassembled WGS sequence"/>
</dbReference>
<evidence type="ECO:0000313" key="1">
    <source>
        <dbReference type="EMBL" id="SCC50331.1"/>
    </source>
</evidence>
<keyword evidence="2" id="KW-1185">Reference proteome</keyword>
<dbReference type="AlphaFoldDB" id="A0A1C4F4B2"/>
<protein>
    <submittedName>
        <fullName evidence="1">Uncharacterized protein</fullName>
    </submittedName>
</protein>
<dbReference type="RefSeq" id="WP_090136870.1">
    <property type="nucleotide sequence ID" value="NZ_FMBC01000030.1"/>
</dbReference>
<organism evidence="1 2">
    <name type="scientific">Kosakonia oryziphila</name>
    <dbReference type="NCBI Taxonomy" id="1005667"/>
    <lineage>
        <taxon>Bacteria</taxon>
        <taxon>Pseudomonadati</taxon>
        <taxon>Pseudomonadota</taxon>
        <taxon>Gammaproteobacteria</taxon>
        <taxon>Enterobacterales</taxon>
        <taxon>Enterobacteriaceae</taxon>
        <taxon>Kosakonia</taxon>
    </lineage>
</organism>
<proteinExistence type="predicted"/>
<dbReference type="EMBL" id="FMBC01000030">
    <property type="protein sequence ID" value="SCC50331.1"/>
    <property type="molecule type" value="Genomic_DNA"/>
</dbReference>
<evidence type="ECO:0000313" key="2">
    <source>
        <dbReference type="Proteomes" id="UP000198515"/>
    </source>
</evidence>
<dbReference type="OrthoDB" id="6627316at2"/>
<gene>
    <name evidence="1" type="ORF">GA0061070_103056</name>
</gene>
<sequence>MKGTVVHHEHRIGFLVIRDDKGEFAIAELLGKYDVEMGDIVSGNLHTNGNETLLNQTQNEAMEVCVKGYGLSEQDAISMLLRTH</sequence>